<feature type="compositionally biased region" description="Low complexity" evidence="5">
    <location>
        <begin position="281"/>
        <end position="294"/>
    </location>
</feature>
<dbReference type="Proteomes" id="UP000008815">
    <property type="component" value="Chromosome 3"/>
</dbReference>
<gene>
    <name evidence="7" type="ordered locus">BMULJ_05964</name>
</gene>
<dbReference type="EMBL" id="AP009387">
    <property type="protein sequence ID" value="BAG47768.1"/>
    <property type="molecule type" value="Genomic_DNA"/>
</dbReference>
<evidence type="ECO:0000256" key="2">
    <source>
        <dbReference type="ARBA" id="ARBA00022676"/>
    </source>
</evidence>
<name>A0A0H3KVQ6_BURM1</name>
<evidence type="ECO:0000256" key="4">
    <source>
        <dbReference type="SAM" id="Coils"/>
    </source>
</evidence>
<feature type="compositionally biased region" description="Low complexity" evidence="5">
    <location>
        <begin position="208"/>
        <end position="221"/>
    </location>
</feature>
<evidence type="ECO:0000259" key="6">
    <source>
        <dbReference type="Pfam" id="PF00535"/>
    </source>
</evidence>
<dbReference type="PANTHER" id="PTHR43179:SF12">
    <property type="entry name" value="GALACTOFURANOSYLTRANSFERASE GLFT2"/>
    <property type="match status" value="1"/>
</dbReference>
<organism evidence="7 8">
    <name type="scientific">Burkholderia multivorans (strain ATCC 17616 / 249)</name>
    <dbReference type="NCBI Taxonomy" id="395019"/>
    <lineage>
        <taxon>Bacteria</taxon>
        <taxon>Pseudomonadati</taxon>
        <taxon>Pseudomonadota</taxon>
        <taxon>Betaproteobacteria</taxon>
        <taxon>Burkholderiales</taxon>
        <taxon>Burkholderiaceae</taxon>
        <taxon>Burkholderia</taxon>
        <taxon>Burkholderia cepacia complex</taxon>
    </lineage>
</organism>
<evidence type="ECO:0000256" key="3">
    <source>
        <dbReference type="ARBA" id="ARBA00022679"/>
    </source>
</evidence>
<accession>A0A0H3KVQ6</accession>
<keyword evidence="3" id="KW-0808">Transferase</keyword>
<feature type="compositionally biased region" description="Basic and acidic residues" evidence="5">
    <location>
        <begin position="298"/>
        <end position="307"/>
    </location>
</feature>
<dbReference type="PANTHER" id="PTHR43179">
    <property type="entry name" value="RHAMNOSYLTRANSFERASE WBBL"/>
    <property type="match status" value="1"/>
</dbReference>
<dbReference type="GO" id="GO:0016757">
    <property type="term" value="F:glycosyltransferase activity"/>
    <property type="evidence" value="ECO:0007669"/>
    <property type="project" value="UniProtKB-KW"/>
</dbReference>
<feature type="region of interest" description="Disordered" evidence="5">
    <location>
        <begin position="208"/>
        <end position="317"/>
    </location>
</feature>
<dbReference type="Pfam" id="PF14063">
    <property type="entry name" value="DUF4254"/>
    <property type="match status" value="1"/>
</dbReference>
<feature type="domain" description="Glycosyltransferase 2-like" evidence="6">
    <location>
        <begin position="322"/>
        <end position="445"/>
    </location>
</feature>
<dbReference type="InterPro" id="IPR001173">
    <property type="entry name" value="Glyco_trans_2-like"/>
</dbReference>
<feature type="coiled-coil region" evidence="4">
    <location>
        <begin position="62"/>
        <end position="93"/>
    </location>
</feature>
<reference evidence="7 8" key="1">
    <citation type="submission" date="2007-04" db="EMBL/GenBank/DDBJ databases">
        <title>Complete genome sequence of Burkholderia multivorans ATCC 17616.</title>
        <authorList>
            <person name="Ohtsubo Y."/>
            <person name="Yamashita A."/>
            <person name="Kurokawa K."/>
            <person name="Takami H."/>
            <person name="Yuhara S."/>
            <person name="Nishiyama E."/>
            <person name="Endo R."/>
            <person name="Miyazaki R."/>
            <person name="Ono A."/>
            <person name="Yano K."/>
            <person name="Ito M."/>
            <person name="Sota M."/>
            <person name="Yuji N."/>
            <person name="Hattori M."/>
            <person name="Tsuda M."/>
        </authorList>
    </citation>
    <scope>NUCLEOTIDE SEQUENCE [LARGE SCALE GENOMIC DNA]</scope>
    <source>
        <strain evidence="8">ATCC 17616 / 249</strain>
    </source>
</reference>
<evidence type="ECO:0000313" key="8">
    <source>
        <dbReference type="Proteomes" id="UP000008815"/>
    </source>
</evidence>
<dbReference type="AlphaFoldDB" id="A0A0H3KVQ6"/>
<dbReference type="KEGG" id="bmj:BMULJ_05964"/>
<keyword evidence="4" id="KW-0175">Coiled coil</keyword>
<dbReference type="Pfam" id="PF00535">
    <property type="entry name" value="Glycos_transf_2"/>
    <property type="match status" value="1"/>
</dbReference>
<comment type="similarity">
    <text evidence="1">Belongs to the glycosyltransferase 2 family.</text>
</comment>
<dbReference type="CDD" id="cd00761">
    <property type="entry name" value="Glyco_tranf_GTA_type"/>
    <property type="match status" value="1"/>
</dbReference>
<dbReference type="RefSeq" id="WP_012217934.1">
    <property type="nucleotide sequence ID" value="NC_010087.1"/>
</dbReference>
<dbReference type="STRING" id="395019.BMULJ_05964"/>
<dbReference type="SUPFAM" id="SSF53448">
    <property type="entry name" value="Nucleotide-diphospho-sugar transferases"/>
    <property type="match status" value="1"/>
</dbReference>
<evidence type="ECO:0000313" key="7">
    <source>
        <dbReference type="EMBL" id="BAG47768.1"/>
    </source>
</evidence>
<dbReference type="eggNOG" id="COG0463">
    <property type="taxonomic scope" value="Bacteria"/>
</dbReference>
<dbReference type="Gene3D" id="3.90.550.10">
    <property type="entry name" value="Spore Coat Polysaccharide Biosynthesis Protein SpsA, Chain A"/>
    <property type="match status" value="1"/>
</dbReference>
<dbReference type="InterPro" id="IPR029044">
    <property type="entry name" value="Nucleotide-diphossugar_trans"/>
</dbReference>
<sequence>MQPIHAADITYFHDAALLARVDDDCGATVDDVGPAWRQIHRNHDCNASLWRHEDEARRRDVADRAIVENKRAIDRLNQQRNDAVEALDEVLLAALPPAHADARLNSETAGSIIDRLSILALKIHHMGLHVARDDVDAAHRASCRAKLERLREQRTDLAACLDALLADAAAGTARFKVYRQFKMYNDPALNPYLGGQVANDTAAANAGPVASAAAPTAAPAEPTRDDAPEPAAPDDPPPTRPTDDPPPTRPTDVPPDMPPTPPMDVPPDAPPTPPGPPPGVPRGSAADAHAAASRHAAHGADDMHDTIARPSPTQPASHAVDVLIPTCDRPHALALTLTTVALQTHRPLRVVVSDQSALAAADDALLRAAVRFAGAQGVDVQLERHMPAMGLAEQRAFLLAHARAPRCLFVDDDVILEADLVARLVHALDTHRCGFVGSALHGLSHIGDVRAHHQHVEFWDGRVRPEVLAPGGPEWARHHLHSAANLYHAQCRLRVPRNASRVYRVAWVGGCVLFDTAKLRACGGFEFWRALPARHCGEDVLAQLRVMARFGGCGLFPSGAYHAELPTTVRERDVDAPFVLAHLIDEAAHAIR</sequence>
<keyword evidence="8" id="KW-1185">Reference proteome</keyword>
<evidence type="ECO:0000256" key="1">
    <source>
        <dbReference type="ARBA" id="ARBA00006739"/>
    </source>
</evidence>
<dbReference type="HOGENOM" id="CLU_460555_0_0_4"/>
<dbReference type="KEGG" id="bmu:Bmul_5533"/>
<dbReference type="GeneID" id="93168619"/>
<dbReference type="InterPro" id="IPR025350">
    <property type="entry name" value="DUF4254"/>
</dbReference>
<keyword evidence="2" id="KW-0328">Glycosyltransferase</keyword>
<protein>
    <recommendedName>
        <fullName evidence="6">Glycosyltransferase 2-like domain-containing protein</fullName>
    </recommendedName>
</protein>
<feature type="compositionally biased region" description="Pro residues" evidence="5">
    <location>
        <begin position="230"/>
        <end position="280"/>
    </location>
</feature>
<proteinExistence type="inferred from homology"/>
<evidence type="ECO:0000256" key="5">
    <source>
        <dbReference type="SAM" id="MobiDB-lite"/>
    </source>
</evidence>